<keyword evidence="3" id="KW-1185">Reference proteome</keyword>
<name>A0A517LW61_9BACT</name>
<organism evidence="2 3">
    <name type="scientific">Rosistilla ulvae</name>
    <dbReference type="NCBI Taxonomy" id="1930277"/>
    <lineage>
        <taxon>Bacteria</taxon>
        <taxon>Pseudomonadati</taxon>
        <taxon>Planctomycetota</taxon>
        <taxon>Planctomycetia</taxon>
        <taxon>Pirellulales</taxon>
        <taxon>Pirellulaceae</taxon>
        <taxon>Rosistilla</taxon>
    </lineage>
</organism>
<protein>
    <recommendedName>
        <fullName evidence="4">SLA1 homology domain-containing protein</fullName>
    </recommendedName>
</protein>
<dbReference type="AlphaFoldDB" id="A0A517LW61"/>
<dbReference type="OrthoDB" id="257747at2"/>
<proteinExistence type="predicted"/>
<dbReference type="KEGG" id="ruv:EC9_10330"/>
<dbReference type="RefSeq" id="WP_145342843.1">
    <property type="nucleotide sequence ID" value="NZ_CP036261.1"/>
</dbReference>
<evidence type="ECO:0008006" key="4">
    <source>
        <dbReference type="Google" id="ProtNLM"/>
    </source>
</evidence>
<dbReference type="Proteomes" id="UP000319557">
    <property type="component" value="Chromosome"/>
</dbReference>
<accession>A0A517LW61</accession>
<feature type="chain" id="PRO_5021859152" description="SLA1 homology domain-containing protein" evidence="1">
    <location>
        <begin position="24"/>
        <end position="223"/>
    </location>
</feature>
<evidence type="ECO:0000256" key="1">
    <source>
        <dbReference type="SAM" id="SignalP"/>
    </source>
</evidence>
<sequence precursor="true">MSPRYLFTAVVLLVVSIASIASAQRPGRGARPTGDSSVSDPELLGLHKEFVSKAEKLAAEYERKKNLDGAREVYESMTRLIPEYEAAQLGLKRILNAQSTQDRKVVEVQANRDWQDTQIILVKGNPVHIEAKGTWFVVNETDANGLVIPKEIDPKNNKIKLGTLIGMIVSQPDVSKLKPFPIGTGTDFIAPETGRLVLRMFDVDPRDNKGSMSVLVQSTFGRP</sequence>
<dbReference type="Gene3D" id="2.60.120.430">
    <property type="entry name" value="Galactose-binding lectin"/>
    <property type="match status" value="1"/>
</dbReference>
<keyword evidence="1" id="KW-0732">Signal</keyword>
<dbReference type="EMBL" id="CP036261">
    <property type="protein sequence ID" value="QDS86858.1"/>
    <property type="molecule type" value="Genomic_DNA"/>
</dbReference>
<gene>
    <name evidence="2" type="ORF">EC9_10330</name>
</gene>
<evidence type="ECO:0000313" key="2">
    <source>
        <dbReference type="EMBL" id="QDS86858.1"/>
    </source>
</evidence>
<evidence type="ECO:0000313" key="3">
    <source>
        <dbReference type="Proteomes" id="UP000319557"/>
    </source>
</evidence>
<feature type="signal peptide" evidence="1">
    <location>
        <begin position="1"/>
        <end position="23"/>
    </location>
</feature>
<reference evidence="2 3" key="1">
    <citation type="submission" date="2019-02" db="EMBL/GenBank/DDBJ databases">
        <title>Deep-cultivation of Planctomycetes and their phenomic and genomic characterization uncovers novel biology.</title>
        <authorList>
            <person name="Wiegand S."/>
            <person name="Jogler M."/>
            <person name="Boedeker C."/>
            <person name="Pinto D."/>
            <person name="Vollmers J."/>
            <person name="Rivas-Marin E."/>
            <person name="Kohn T."/>
            <person name="Peeters S.H."/>
            <person name="Heuer A."/>
            <person name="Rast P."/>
            <person name="Oberbeckmann S."/>
            <person name="Bunk B."/>
            <person name="Jeske O."/>
            <person name="Meyerdierks A."/>
            <person name="Storesund J.E."/>
            <person name="Kallscheuer N."/>
            <person name="Luecker S."/>
            <person name="Lage O.M."/>
            <person name="Pohl T."/>
            <person name="Merkel B.J."/>
            <person name="Hornburger P."/>
            <person name="Mueller R.-W."/>
            <person name="Bruemmer F."/>
            <person name="Labrenz M."/>
            <person name="Spormann A.M."/>
            <person name="Op den Camp H."/>
            <person name="Overmann J."/>
            <person name="Amann R."/>
            <person name="Jetten M.S.M."/>
            <person name="Mascher T."/>
            <person name="Medema M.H."/>
            <person name="Devos D.P."/>
            <person name="Kaster A.-K."/>
            <person name="Ovreas L."/>
            <person name="Rohde M."/>
            <person name="Galperin M.Y."/>
            <person name="Jogler C."/>
        </authorList>
    </citation>
    <scope>NUCLEOTIDE SEQUENCE [LARGE SCALE GENOMIC DNA]</scope>
    <source>
        <strain evidence="2 3">EC9</strain>
    </source>
</reference>